<evidence type="ECO:0000256" key="2">
    <source>
        <dbReference type="ARBA" id="ARBA00022475"/>
    </source>
</evidence>
<evidence type="ECO:0000256" key="4">
    <source>
        <dbReference type="ARBA" id="ARBA00022989"/>
    </source>
</evidence>
<feature type="domain" description="ABC3 transporter permease C-terminal" evidence="7">
    <location>
        <begin position="686"/>
        <end position="795"/>
    </location>
</feature>
<evidence type="ECO:0000313" key="10">
    <source>
        <dbReference type="Proteomes" id="UP000192276"/>
    </source>
</evidence>
<keyword evidence="3 6" id="KW-0812">Transmembrane</keyword>
<gene>
    <name evidence="9" type="ORF">A4R26_14325</name>
</gene>
<dbReference type="AlphaFoldDB" id="A0A1V9G4N2"/>
<evidence type="ECO:0000313" key="9">
    <source>
        <dbReference type="EMBL" id="OQP65605.1"/>
    </source>
</evidence>
<dbReference type="PANTHER" id="PTHR30572:SF18">
    <property type="entry name" value="ABC-TYPE MACROLIDE FAMILY EXPORT SYSTEM PERMEASE COMPONENT 2"/>
    <property type="match status" value="1"/>
</dbReference>
<feature type="transmembrane region" description="Helical" evidence="6">
    <location>
        <begin position="683"/>
        <end position="707"/>
    </location>
</feature>
<keyword evidence="9" id="KW-0132">Cell division</keyword>
<dbReference type="Pfam" id="PF12704">
    <property type="entry name" value="MacB_PCD"/>
    <property type="match status" value="2"/>
</dbReference>
<dbReference type="Proteomes" id="UP000192276">
    <property type="component" value="Unassembled WGS sequence"/>
</dbReference>
<evidence type="ECO:0000259" key="7">
    <source>
        <dbReference type="Pfam" id="PF02687"/>
    </source>
</evidence>
<feature type="transmembrane region" description="Helical" evidence="6">
    <location>
        <begin position="389"/>
        <end position="414"/>
    </location>
</feature>
<feature type="transmembrane region" description="Helical" evidence="6">
    <location>
        <begin position="735"/>
        <end position="754"/>
    </location>
</feature>
<evidence type="ECO:0000256" key="6">
    <source>
        <dbReference type="SAM" id="Phobius"/>
    </source>
</evidence>
<feature type="transmembrane region" description="Helical" evidence="6">
    <location>
        <begin position="435"/>
        <end position="456"/>
    </location>
</feature>
<comment type="subcellular location">
    <subcellularLocation>
        <location evidence="1">Cell membrane</location>
        <topology evidence="1">Multi-pass membrane protein</topology>
    </subcellularLocation>
</comment>
<dbReference type="RefSeq" id="WP_081163151.1">
    <property type="nucleotide sequence ID" value="NZ_LWBP01000067.1"/>
</dbReference>
<feature type="transmembrane region" description="Helical" evidence="6">
    <location>
        <begin position="295"/>
        <end position="317"/>
    </location>
</feature>
<sequence>MFRNYFKIAWRSFLRNKSFSAINILGLSIGIAVCFIILLFVQDELSYDRFHAKANDIYRIEFNASINNGKINEANVMPPVARTLQKDYPEVNEVTRIRTMGNPHIWVNEKQYDGNSLVYVDSNFFNVFSIPLLQGDAGTALLAPHSLVISKAVAHTFFGKENPLGRLIKFSKNGDAPPFTVTGVYDKIPSNSHFHFDIFGSMATDADARGDTWLTSNYFTYAVLQKGYDHKKLEAKLPGMVEKYMGPQIKQYMGLTLEQFRTKGNSIGFKLRPLTAIHLYGNSTTEFEPGGDIRYIYIFSAVAIFMLLIACINFINLSTAGAAKRAKEVGMRKVLGSRKKDLVKQFLLESLLITLIALGIAAMLVQLALPVFNELSGKHLHFGFQLKPLAALSFLGLLVSILAGMYPAFFLSSFKPIATLKGKFTNTSGTYNLRSGLIVFQFFIAICLITGTIVVYKQMQFIQNIKLGYDKEQLLVVNNSWTLGNKEKVFRDQLLNDPRVENVTVSGYKPAGPSFYNNALAYPEGRQNEFMNMLEYRIDERYIPTLGMEMVTGRNFLPSMPSDSQAMIINETAARAFGWGNNATGKKIFREHTDRGPHAAYTVIGVVKDFHFRSLHEAISPLLMVLNPETGLIVKVKTKDVQSLLASMKKQWETFNTIDPFSWSFMDELYNKTYTAERKTGRILQIFTLLTILVACMGLFGLTIFTAEQRAREIGIRKVLGASVTQVTGMLSKQFIKLVMIACLIAFPLSYWVMHQWLLDFAYRIHLNAWIFVTAGCIAVLIALCTVSVQSIKAALANPVKSLRSE</sequence>
<protein>
    <submittedName>
        <fullName evidence="9">Cell division protein FtsX</fullName>
    </submittedName>
</protein>
<dbReference type="PANTHER" id="PTHR30572">
    <property type="entry name" value="MEMBRANE COMPONENT OF TRANSPORTER-RELATED"/>
    <property type="match status" value="1"/>
</dbReference>
<evidence type="ECO:0000256" key="5">
    <source>
        <dbReference type="ARBA" id="ARBA00023136"/>
    </source>
</evidence>
<dbReference type="Pfam" id="PF02687">
    <property type="entry name" value="FtsX"/>
    <property type="match status" value="2"/>
</dbReference>
<dbReference type="GO" id="GO:0022857">
    <property type="term" value="F:transmembrane transporter activity"/>
    <property type="evidence" value="ECO:0007669"/>
    <property type="project" value="TreeGrafter"/>
</dbReference>
<evidence type="ECO:0000259" key="8">
    <source>
        <dbReference type="Pfam" id="PF12704"/>
    </source>
</evidence>
<feature type="transmembrane region" description="Helical" evidence="6">
    <location>
        <begin position="346"/>
        <end position="369"/>
    </location>
</feature>
<feature type="domain" description="ABC3 transporter permease C-terminal" evidence="7">
    <location>
        <begin position="301"/>
        <end position="414"/>
    </location>
</feature>
<feature type="transmembrane region" description="Helical" evidence="6">
    <location>
        <begin position="769"/>
        <end position="789"/>
    </location>
</feature>
<proteinExistence type="predicted"/>
<dbReference type="InterPro" id="IPR003838">
    <property type="entry name" value="ABC3_permease_C"/>
</dbReference>
<keyword evidence="5 6" id="KW-0472">Membrane</keyword>
<keyword evidence="10" id="KW-1185">Reference proteome</keyword>
<dbReference type="EMBL" id="LWBP01000067">
    <property type="protein sequence ID" value="OQP65605.1"/>
    <property type="molecule type" value="Genomic_DNA"/>
</dbReference>
<name>A0A1V9G4N2_9BACT</name>
<dbReference type="OrthoDB" id="5933722at2"/>
<dbReference type="STRING" id="550983.A4R26_14325"/>
<dbReference type="GO" id="GO:0051301">
    <property type="term" value="P:cell division"/>
    <property type="evidence" value="ECO:0007669"/>
    <property type="project" value="UniProtKB-KW"/>
</dbReference>
<evidence type="ECO:0000256" key="3">
    <source>
        <dbReference type="ARBA" id="ARBA00022692"/>
    </source>
</evidence>
<dbReference type="InterPro" id="IPR050250">
    <property type="entry name" value="Macrolide_Exporter_MacB"/>
</dbReference>
<feature type="domain" description="MacB-like periplasmic core" evidence="8">
    <location>
        <begin position="20"/>
        <end position="237"/>
    </location>
</feature>
<organism evidence="9 10">
    <name type="scientific">Niastella populi</name>
    <dbReference type="NCBI Taxonomy" id="550983"/>
    <lineage>
        <taxon>Bacteria</taxon>
        <taxon>Pseudomonadati</taxon>
        <taxon>Bacteroidota</taxon>
        <taxon>Chitinophagia</taxon>
        <taxon>Chitinophagales</taxon>
        <taxon>Chitinophagaceae</taxon>
        <taxon>Niastella</taxon>
    </lineage>
</organism>
<feature type="transmembrane region" description="Helical" evidence="6">
    <location>
        <begin position="21"/>
        <end position="41"/>
    </location>
</feature>
<evidence type="ECO:0000256" key="1">
    <source>
        <dbReference type="ARBA" id="ARBA00004651"/>
    </source>
</evidence>
<keyword evidence="4 6" id="KW-1133">Transmembrane helix</keyword>
<dbReference type="InterPro" id="IPR025857">
    <property type="entry name" value="MacB_PCD"/>
</dbReference>
<comment type="caution">
    <text evidence="9">The sequence shown here is derived from an EMBL/GenBank/DDBJ whole genome shotgun (WGS) entry which is preliminary data.</text>
</comment>
<keyword evidence="2" id="KW-1003">Cell membrane</keyword>
<accession>A0A1V9G4N2</accession>
<keyword evidence="9" id="KW-0131">Cell cycle</keyword>
<dbReference type="GO" id="GO:0005886">
    <property type="term" value="C:plasma membrane"/>
    <property type="evidence" value="ECO:0007669"/>
    <property type="project" value="UniProtKB-SubCell"/>
</dbReference>
<reference evidence="10" key="1">
    <citation type="submission" date="2016-04" db="EMBL/GenBank/DDBJ databases">
        <authorList>
            <person name="Chen L."/>
            <person name="Zhuang W."/>
            <person name="Wang G."/>
        </authorList>
    </citation>
    <scope>NUCLEOTIDE SEQUENCE [LARGE SCALE GENOMIC DNA]</scope>
    <source>
        <strain evidence="10">208</strain>
    </source>
</reference>
<feature type="domain" description="MacB-like periplasmic core" evidence="8">
    <location>
        <begin position="444"/>
        <end position="621"/>
    </location>
</feature>